<proteinExistence type="predicted"/>
<dbReference type="Proteomes" id="UP000244912">
    <property type="component" value="Unassembled WGS sequence"/>
</dbReference>
<sequence length="69" mass="7330">MINMTRKISEAPVEPIGHRIMHAIREKQKGACYGWSAPGVLSSVRIMIASPAAGEALDGSASAKTPPER</sequence>
<organism evidence="1 2">
    <name type="scientific">Palleronia abyssalis</name>
    <dbReference type="NCBI Taxonomy" id="1501240"/>
    <lineage>
        <taxon>Bacteria</taxon>
        <taxon>Pseudomonadati</taxon>
        <taxon>Pseudomonadota</taxon>
        <taxon>Alphaproteobacteria</taxon>
        <taxon>Rhodobacterales</taxon>
        <taxon>Roseobacteraceae</taxon>
        <taxon>Palleronia</taxon>
    </lineage>
</organism>
<gene>
    <name evidence="1" type="ORF">PAA8504_02242</name>
</gene>
<evidence type="ECO:0000313" key="1">
    <source>
        <dbReference type="EMBL" id="SPJ24413.1"/>
    </source>
</evidence>
<dbReference type="EMBL" id="ONZF01000004">
    <property type="protein sequence ID" value="SPJ24413.1"/>
    <property type="molecule type" value="Genomic_DNA"/>
</dbReference>
<protein>
    <submittedName>
        <fullName evidence="1">Uncharacterized protein</fullName>
    </submittedName>
</protein>
<accession>A0A2R8BWB0</accession>
<keyword evidence="2" id="KW-1185">Reference proteome</keyword>
<reference evidence="1 2" key="1">
    <citation type="submission" date="2018-03" db="EMBL/GenBank/DDBJ databases">
        <authorList>
            <person name="Keele B.F."/>
        </authorList>
    </citation>
    <scope>NUCLEOTIDE SEQUENCE [LARGE SCALE GENOMIC DNA]</scope>
    <source>
        <strain evidence="1 2">CECT 8504</strain>
    </source>
</reference>
<name>A0A2R8BWB0_9RHOB</name>
<evidence type="ECO:0000313" key="2">
    <source>
        <dbReference type="Proteomes" id="UP000244912"/>
    </source>
</evidence>
<dbReference type="AlphaFoldDB" id="A0A2R8BWB0"/>